<dbReference type="STRING" id="561176.SAMN04488561_1860"/>
<dbReference type="RefSeq" id="WP_069110806.1">
    <property type="nucleotide sequence ID" value="NZ_FNUC01000003.1"/>
</dbReference>
<accession>A0A1H5K274</accession>
<dbReference type="EMBL" id="FNUC01000003">
    <property type="protein sequence ID" value="SEE58903.1"/>
    <property type="molecule type" value="Genomic_DNA"/>
</dbReference>
<gene>
    <name evidence="1" type="ORF">SAMN04488561_1860</name>
</gene>
<name>A0A1H5K274_9ACTN</name>
<evidence type="ECO:0000313" key="2">
    <source>
        <dbReference type="Proteomes" id="UP000181980"/>
    </source>
</evidence>
<reference evidence="2" key="1">
    <citation type="submission" date="2016-10" db="EMBL/GenBank/DDBJ databases">
        <authorList>
            <person name="Varghese N."/>
            <person name="Submissions S."/>
        </authorList>
    </citation>
    <scope>NUCLEOTIDE SEQUENCE [LARGE SCALE GENOMIC DNA]</scope>
    <source>
        <strain evidence="2">DSM 45237</strain>
    </source>
</reference>
<evidence type="ECO:0000313" key="1">
    <source>
        <dbReference type="EMBL" id="SEE58903.1"/>
    </source>
</evidence>
<keyword evidence="2" id="KW-1185">Reference proteome</keyword>
<dbReference type="AlphaFoldDB" id="A0A1H5K274"/>
<sequence>MCLGGLHELPGGGAAWLEGAARSGPAEGVGAAVDGVGAGVDGVGAGVDGVDGAGVGAAGGSGAGVGGAGVGGAGVVVALARTRPGRPPRFTAAQARELAATLTTLADELDPLST</sequence>
<dbReference type="Proteomes" id="UP000181980">
    <property type="component" value="Unassembled WGS sequence"/>
</dbReference>
<proteinExistence type="predicted"/>
<protein>
    <submittedName>
        <fullName evidence="1">Uncharacterized protein</fullName>
    </submittedName>
</protein>
<organism evidence="1 2">
    <name type="scientific">Jiangella alba</name>
    <dbReference type="NCBI Taxonomy" id="561176"/>
    <lineage>
        <taxon>Bacteria</taxon>
        <taxon>Bacillati</taxon>
        <taxon>Actinomycetota</taxon>
        <taxon>Actinomycetes</taxon>
        <taxon>Jiangellales</taxon>
        <taxon>Jiangellaceae</taxon>
        <taxon>Jiangella</taxon>
    </lineage>
</organism>